<dbReference type="EMBL" id="JAPWTJ010000055">
    <property type="protein sequence ID" value="KAJ8983920.1"/>
    <property type="molecule type" value="Genomic_DNA"/>
</dbReference>
<feature type="compositionally biased region" description="Polar residues" evidence="1">
    <location>
        <begin position="55"/>
        <end position="65"/>
    </location>
</feature>
<organism evidence="2 3">
    <name type="scientific">Molorchus minor</name>
    <dbReference type="NCBI Taxonomy" id="1323400"/>
    <lineage>
        <taxon>Eukaryota</taxon>
        <taxon>Metazoa</taxon>
        <taxon>Ecdysozoa</taxon>
        <taxon>Arthropoda</taxon>
        <taxon>Hexapoda</taxon>
        <taxon>Insecta</taxon>
        <taxon>Pterygota</taxon>
        <taxon>Neoptera</taxon>
        <taxon>Endopterygota</taxon>
        <taxon>Coleoptera</taxon>
        <taxon>Polyphaga</taxon>
        <taxon>Cucujiformia</taxon>
        <taxon>Chrysomeloidea</taxon>
        <taxon>Cerambycidae</taxon>
        <taxon>Lamiinae</taxon>
        <taxon>Monochamini</taxon>
        <taxon>Molorchus</taxon>
    </lineage>
</organism>
<comment type="caution">
    <text evidence="2">The sequence shown here is derived from an EMBL/GenBank/DDBJ whole genome shotgun (WGS) entry which is preliminary data.</text>
</comment>
<feature type="compositionally biased region" description="Basic and acidic residues" evidence="1">
    <location>
        <begin position="1"/>
        <end position="10"/>
    </location>
</feature>
<gene>
    <name evidence="2" type="ORF">NQ317_006724</name>
</gene>
<keyword evidence="3" id="KW-1185">Reference proteome</keyword>
<feature type="region of interest" description="Disordered" evidence="1">
    <location>
        <begin position="1"/>
        <end position="73"/>
    </location>
</feature>
<feature type="region of interest" description="Disordered" evidence="1">
    <location>
        <begin position="88"/>
        <end position="108"/>
    </location>
</feature>
<name>A0ABQ9JZZ5_9CUCU</name>
<dbReference type="Proteomes" id="UP001162164">
    <property type="component" value="Unassembled WGS sequence"/>
</dbReference>
<evidence type="ECO:0000313" key="3">
    <source>
        <dbReference type="Proteomes" id="UP001162164"/>
    </source>
</evidence>
<evidence type="ECO:0000313" key="2">
    <source>
        <dbReference type="EMBL" id="KAJ8983920.1"/>
    </source>
</evidence>
<accession>A0ABQ9JZZ5</accession>
<sequence>MAMAKKHVDGSRTVTSGKVRVSRYTTKISNEGSPSQKSTLNKKGEPHVQRLTPIRSHSQSPQGNLGSIPRTSPGLLAGHYAGCKFSEPPITIGSSSAPTTLDASNSSGGNVTAIEISSIFNKLSNAQGQFLACTDL</sequence>
<evidence type="ECO:0000256" key="1">
    <source>
        <dbReference type="SAM" id="MobiDB-lite"/>
    </source>
</evidence>
<feature type="compositionally biased region" description="Polar residues" evidence="1">
    <location>
        <begin position="92"/>
        <end position="108"/>
    </location>
</feature>
<feature type="compositionally biased region" description="Polar residues" evidence="1">
    <location>
        <begin position="23"/>
        <end position="41"/>
    </location>
</feature>
<proteinExistence type="predicted"/>
<reference evidence="2" key="1">
    <citation type="journal article" date="2023" name="Insect Mol. Biol.">
        <title>Genome sequencing provides insights into the evolution of gene families encoding plant cell wall-degrading enzymes in longhorned beetles.</title>
        <authorList>
            <person name="Shin N.R."/>
            <person name="Okamura Y."/>
            <person name="Kirsch R."/>
            <person name="Pauchet Y."/>
        </authorList>
    </citation>
    <scope>NUCLEOTIDE SEQUENCE</scope>
    <source>
        <strain evidence="2">MMC_N1</strain>
    </source>
</reference>
<protein>
    <submittedName>
        <fullName evidence="2">Uncharacterized protein</fullName>
    </submittedName>
</protein>